<feature type="transmembrane region" description="Helical" evidence="1">
    <location>
        <begin position="43"/>
        <end position="61"/>
    </location>
</feature>
<dbReference type="RefSeq" id="WP_013350424.1">
    <property type="nucleotide sequence ID" value="NZ_JABUYH010000003.1"/>
</dbReference>
<keyword evidence="1" id="KW-0812">Transmembrane</keyword>
<evidence type="ECO:0000313" key="5">
    <source>
        <dbReference type="Proteomes" id="UP000297638"/>
    </source>
</evidence>
<reference evidence="3 5" key="2">
    <citation type="submission" date="2019-03" db="EMBL/GenBank/DDBJ databases">
        <title>Glutamicibacter sp. LJH19 genome.</title>
        <authorList>
            <person name="Sinai Borker S."/>
            <person name="Kumar R."/>
        </authorList>
    </citation>
    <scope>NUCLEOTIDE SEQUENCE [LARGE SCALE GENOMIC DNA]</scope>
    <source>
        <strain evidence="3 5">LJH19</strain>
    </source>
</reference>
<proteinExistence type="predicted"/>
<organism evidence="2 4">
    <name type="scientific">Glutamicibacter arilaitensis</name>
    <dbReference type="NCBI Taxonomy" id="256701"/>
    <lineage>
        <taxon>Bacteria</taxon>
        <taxon>Bacillati</taxon>
        <taxon>Actinomycetota</taxon>
        <taxon>Actinomycetes</taxon>
        <taxon>Micrococcales</taxon>
        <taxon>Micrococcaceae</taxon>
        <taxon>Glutamicibacter</taxon>
    </lineage>
</organism>
<dbReference type="EMBL" id="SPDS01000001">
    <property type="protein sequence ID" value="TFH55963.1"/>
    <property type="molecule type" value="Genomic_DNA"/>
</dbReference>
<comment type="caution">
    <text evidence="2">The sequence shown here is derived from an EMBL/GenBank/DDBJ whole genome shotgun (WGS) entry which is preliminary data.</text>
</comment>
<dbReference type="Proteomes" id="UP000235739">
    <property type="component" value="Unassembled WGS sequence"/>
</dbReference>
<keyword evidence="1" id="KW-0472">Membrane</keyword>
<evidence type="ECO:0000313" key="3">
    <source>
        <dbReference type="EMBL" id="TFH55963.1"/>
    </source>
</evidence>
<evidence type="ECO:0000256" key="1">
    <source>
        <dbReference type="SAM" id="Phobius"/>
    </source>
</evidence>
<name>A0A2N7RXQ5_9MICC</name>
<dbReference type="AlphaFoldDB" id="A0A2N7RXQ5"/>
<dbReference type="GeneID" id="303186672"/>
<sequence length="82" mass="8680">MTGNPARAQRKRRPGIWLVVVGGLLAIGFSIYAVLAAPDSTSGPMWIVAGWGALVFLYGLYRVIRGPSTLDDPHGGTDANGR</sequence>
<feature type="transmembrane region" description="Helical" evidence="1">
    <location>
        <begin position="16"/>
        <end position="37"/>
    </location>
</feature>
<accession>A0A2N7RXQ5</accession>
<dbReference type="Proteomes" id="UP000297638">
    <property type="component" value="Unassembled WGS sequence"/>
</dbReference>
<evidence type="ECO:0000313" key="2">
    <source>
        <dbReference type="EMBL" id="PMQ18661.1"/>
    </source>
</evidence>
<keyword evidence="1" id="KW-1133">Transmembrane helix</keyword>
<protein>
    <submittedName>
        <fullName evidence="2">Uncharacterized protein</fullName>
    </submittedName>
</protein>
<evidence type="ECO:0000313" key="4">
    <source>
        <dbReference type="Proteomes" id="UP000235739"/>
    </source>
</evidence>
<reference evidence="2 4" key="1">
    <citation type="journal article" date="2017" name="Elife">
        <title>Extensive horizontal gene transfer in cheese-associated bacteria.</title>
        <authorList>
            <person name="Bonham K.S."/>
            <person name="Wolfe B.E."/>
            <person name="Dutton R.J."/>
        </authorList>
    </citation>
    <scope>NUCLEOTIDE SEQUENCE [LARGE SCALE GENOMIC DNA]</scope>
    <source>
        <strain evidence="2 4">JB182</strain>
    </source>
</reference>
<dbReference type="EMBL" id="PNQX01000004">
    <property type="protein sequence ID" value="PMQ18661.1"/>
    <property type="molecule type" value="Genomic_DNA"/>
</dbReference>
<gene>
    <name evidence="2" type="ORF">CIK84_17840</name>
    <name evidence="3" type="ORF">EXY26_02520</name>
</gene>